<gene>
    <name evidence="2" type="ORF">HFP15_39995</name>
</gene>
<dbReference type="Pfam" id="PF19054">
    <property type="entry name" value="DUF5753"/>
    <property type="match status" value="1"/>
</dbReference>
<feature type="domain" description="DUF5753" evidence="1">
    <location>
        <begin position="3"/>
        <end position="56"/>
    </location>
</feature>
<name>A0ABX1JH36_9PSEU</name>
<evidence type="ECO:0000313" key="2">
    <source>
        <dbReference type="EMBL" id="NKQ59043.1"/>
    </source>
</evidence>
<evidence type="ECO:0000259" key="1">
    <source>
        <dbReference type="Pfam" id="PF19054"/>
    </source>
</evidence>
<comment type="caution">
    <text evidence="2">The sequence shown here is derived from an EMBL/GenBank/DDBJ whole genome shotgun (WGS) entry which is preliminary data.</text>
</comment>
<accession>A0ABX1JH36</accession>
<proteinExistence type="predicted"/>
<protein>
    <recommendedName>
        <fullName evidence="1">DUF5753 domain-containing protein</fullName>
    </recommendedName>
</protein>
<sequence length="64" mass="7018">MIYGFPDDEDAEVVQIDGDLGAAIYEDKESIKSVTYTFNAALAQALAGRESLDRLHAAKKKLDE</sequence>
<reference evidence="2 3" key="1">
    <citation type="submission" date="2020-04" db="EMBL/GenBank/DDBJ databases">
        <title>Novel species.</title>
        <authorList>
            <person name="Teo W.F.A."/>
            <person name="Lipun K."/>
            <person name="Srisuk N."/>
            <person name="Duangmal K."/>
        </authorList>
    </citation>
    <scope>NUCLEOTIDE SEQUENCE [LARGE SCALE GENOMIC DNA]</scope>
    <source>
        <strain evidence="2 3">K13G38</strain>
    </source>
</reference>
<dbReference type="Proteomes" id="UP000715441">
    <property type="component" value="Unassembled WGS sequence"/>
</dbReference>
<keyword evidence="3" id="KW-1185">Reference proteome</keyword>
<dbReference type="InterPro" id="IPR043917">
    <property type="entry name" value="DUF5753"/>
</dbReference>
<dbReference type="EMBL" id="JAAXLS010000075">
    <property type="protein sequence ID" value="NKQ59043.1"/>
    <property type="molecule type" value="Genomic_DNA"/>
</dbReference>
<organism evidence="2 3">
    <name type="scientific">Amycolatopsis acididurans</name>
    <dbReference type="NCBI Taxonomy" id="2724524"/>
    <lineage>
        <taxon>Bacteria</taxon>
        <taxon>Bacillati</taxon>
        <taxon>Actinomycetota</taxon>
        <taxon>Actinomycetes</taxon>
        <taxon>Pseudonocardiales</taxon>
        <taxon>Pseudonocardiaceae</taxon>
        <taxon>Amycolatopsis</taxon>
    </lineage>
</organism>
<evidence type="ECO:0000313" key="3">
    <source>
        <dbReference type="Proteomes" id="UP000715441"/>
    </source>
</evidence>